<proteinExistence type="predicted"/>
<evidence type="ECO:0000256" key="2">
    <source>
        <dbReference type="ARBA" id="ARBA00022771"/>
    </source>
</evidence>
<keyword evidence="4" id="KW-0238">DNA-binding</keyword>
<evidence type="ECO:0000256" key="1">
    <source>
        <dbReference type="ARBA" id="ARBA00022723"/>
    </source>
</evidence>
<dbReference type="PANTHER" id="PTHR14493">
    <property type="entry name" value="UNKEMPT FAMILY MEMBER"/>
    <property type="match status" value="1"/>
</dbReference>
<evidence type="ECO:0000313" key="7">
    <source>
        <dbReference type="EnsemblPlants" id="Kaladp0418s0030.1.v1.1.CDS.1"/>
    </source>
</evidence>
<name>A0A7N0V910_KALFE</name>
<dbReference type="InterPro" id="IPR000571">
    <property type="entry name" value="Znf_CCCH"/>
</dbReference>
<sequence>MCSFNGPKSDKFGRRCAKFSPLLLDRALLASDDFRMFTFKIKLCPVNRPHDWTECPYAHRGEKARRRDPVRVNYLAVACPDHRARPGECPRGELCGLAHGVFEYWLHPAKYRTRPCNAGSHCGRKVCFFAHGPSEVRPGVDYGVYWGLGTTSAAAGLLPEATELGRNGAGLDGSDFDQADLEWVWKLIE</sequence>
<protein>
    <recommendedName>
        <fullName evidence="6">C3H1-type domain-containing protein</fullName>
    </recommendedName>
</protein>
<keyword evidence="1 5" id="KW-0479">Metal-binding</keyword>
<evidence type="ECO:0000313" key="8">
    <source>
        <dbReference type="Proteomes" id="UP000594263"/>
    </source>
</evidence>
<evidence type="ECO:0000259" key="6">
    <source>
        <dbReference type="PROSITE" id="PS50103"/>
    </source>
</evidence>
<dbReference type="Gramene" id="Kaladp0418s0030.1.v1.1">
    <property type="protein sequence ID" value="Kaladp0418s0030.1.v1.1.CDS.1"/>
    <property type="gene ID" value="Kaladp0418s0030.v1.1"/>
</dbReference>
<accession>A0A7N0V910</accession>
<dbReference type="AlphaFoldDB" id="A0A7N0V910"/>
<dbReference type="Proteomes" id="UP000594263">
    <property type="component" value="Unplaced"/>
</dbReference>
<feature type="zinc finger region" description="C3H1-type" evidence="5">
    <location>
        <begin position="73"/>
        <end position="102"/>
    </location>
</feature>
<dbReference type="Pfam" id="PF25512">
    <property type="entry name" value="zf-CCCH_AtC3H23"/>
    <property type="match status" value="1"/>
</dbReference>
<keyword evidence="8" id="KW-1185">Reference proteome</keyword>
<dbReference type="GO" id="GO:0008270">
    <property type="term" value="F:zinc ion binding"/>
    <property type="evidence" value="ECO:0007669"/>
    <property type="project" value="UniProtKB-KW"/>
</dbReference>
<dbReference type="EnsemblPlants" id="Kaladp0418s0030.1.v1.1">
    <property type="protein sequence ID" value="Kaladp0418s0030.1.v1.1.CDS.1"/>
    <property type="gene ID" value="Kaladp0418s0030.v1.1"/>
</dbReference>
<dbReference type="InterPro" id="IPR057444">
    <property type="entry name" value="Znf-CCCH_AtC3H23-like"/>
</dbReference>
<evidence type="ECO:0000256" key="5">
    <source>
        <dbReference type="PROSITE-ProRule" id="PRU00723"/>
    </source>
</evidence>
<reference evidence="7" key="1">
    <citation type="submission" date="2021-01" db="UniProtKB">
        <authorList>
            <consortium name="EnsemblPlants"/>
        </authorList>
    </citation>
    <scope>IDENTIFICATION</scope>
</reference>
<feature type="domain" description="C3H1-type" evidence="6">
    <location>
        <begin position="73"/>
        <end position="102"/>
    </location>
</feature>
<evidence type="ECO:0000256" key="4">
    <source>
        <dbReference type="ARBA" id="ARBA00023125"/>
    </source>
</evidence>
<dbReference type="InterPro" id="IPR045234">
    <property type="entry name" value="Unkempt-like"/>
</dbReference>
<dbReference type="GO" id="GO:0003677">
    <property type="term" value="F:DNA binding"/>
    <property type="evidence" value="ECO:0007669"/>
    <property type="project" value="UniProtKB-KW"/>
</dbReference>
<evidence type="ECO:0000256" key="3">
    <source>
        <dbReference type="ARBA" id="ARBA00022833"/>
    </source>
</evidence>
<dbReference type="SMART" id="SM00356">
    <property type="entry name" value="ZnF_C3H1"/>
    <property type="match status" value="2"/>
</dbReference>
<keyword evidence="2 5" id="KW-0863">Zinc-finger</keyword>
<keyword evidence="3 5" id="KW-0862">Zinc</keyword>
<organism evidence="7 8">
    <name type="scientific">Kalanchoe fedtschenkoi</name>
    <name type="common">Lavender scallops</name>
    <name type="synonym">South American air plant</name>
    <dbReference type="NCBI Taxonomy" id="63787"/>
    <lineage>
        <taxon>Eukaryota</taxon>
        <taxon>Viridiplantae</taxon>
        <taxon>Streptophyta</taxon>
        <taxon>Embryophyta</taxon>
        <taxon>Tracheophyta</taxon>
        <taxon>Spermatophyta</taxon>
        <taxon>Magnoliopsida</taxon>
        <taxon>eudicotyledons</taxon>
        <taxon>Gunneridae</taxon>
        <taxon>Pentapetalae</taxon>
        <taxon>Saxifragales</taxon>
        <taxon>Crassulaceae</taxon>
        <taxon>Kalanchoe</taxon>
    </lineage>
</organism>
<dbReference type="PROSITE" id="PS50103">
    <property type="entry name" value="ZF_C3H1"/>
    <property type="match status" value="1"/>
</dbReference>
<dbReference type="PANTHER" id="PTHR14493:SF109">
    <property type="entry name" value="ZINC FINGER CCCH DOMAIN-CONTAINING PROTEIN 54"/>
    <property type="match status" value="1"/>
</dbReference>